<dbReference type="Proteomes" id="UP000320146">
    <property type="component" value="Unassembled WGS sequence"/>
</dbReference>
<evidence type="ECO:0000256" key="3">
    <source>
        <dbReference type="ARBA" id="ARBA00012982"/>
    </source>
</evidence>
<organism evidence="7 8">
    <name type="scientific">SAR86 cluster bacterium</name>
    <dbReference type="NCBI Taxonomy" id="2030880"/>
    <lineage>
        <taxon>Bacteria</taxon>
        <taxon>Pseudomonadati</taxon>
        <taxon>Pseudomonadota</taxon>
        <taxon>Gammaproteobacteria</taxon>
        <taxon>SAR86 cluster</taxon>
    </lineage>
</organism>
<dbReference type="Pfam" id="PF01242">
    <property type="entry name" value="PTPS"/>
    <property type="match status" value="1"/>
</dbReference>
<accession>A0A520MRA8</accession>
<sequence length="143" mass="16702">MYKVTKTYGPERGFSCAFRQWSAESNCRYLHGYSLGFKVELESSTLDINNWVYDFGKFAFLEAWLREKFDHTLLVAQNDPELDLIRSLDQKTARIVELEKISCEYFAEITFKFLEAHFLNLDLKVNSVVVSEHNSNSAGYYRS</sequence>
<name>A0A520MRA8_9GAMM</name>
<evidence type="ECO:0000313" key="8">
    <source>
        <dbReference type="Proteomes" id="UP000320146"/>
    </source>
</evidence>
<dbReference type="SUPFAM" id="SSF55620">
    <property type="entry name" value="Tetrahydrobiopterin biosynthesis enzymes-like"/>
    <property type="match status" value="1"/>
</dbReference>
<dbReference type="EMBL" id="SHBL01000027">
    <property type="protein sequence ID" value="RZO23751.1"/>
    <property type="molecule type" value="Genomic_DNA"/>
</dbReference>
<proteinExistence type="inferred from homology"/>
<gene>
    <name evidence="7" type="ORF">EVA99_03325</name>
</gene>
<dbReference type="UniPathway" id="UPA00391"/>
<comment type="catalytic activity">
    <reaction evidence="6">
        <text>7,8-dihydroneopterin 3'-triphosphate + H2O = 6-carboxy-5,6,7,8-tetrahydropterin + triphosphate + acetaldehyde + 2 H(+)</text>
        <dbReference type="Rhea" id="RHEA:27966"/>
        <dbReference type="ChEBI" id="CHEBI:15343"/>
        <dbReference type="ChEBI" id="CHEBI:15377"/>
        <dbReference type="ChEBI" id="CHEBI:15378"/>
        <dbReference type="ChEBI" id="CHEBI:18036"/>
        <dbReference type="ChEBI" id="CHEBI:58462"/>
        <dbReference type="ChEBI" id="CHEBI:61032"/>
        <dbReference type="EC" id="4.1.2.50"/>
    </reaction>
</comment>
<comment type="pathway">
    <text evidence="1">Purine metabolism; 7-cyano-7-deazaguanine biosynthesis.</text>
</comment>
<comment type="similarity">
    <text evidence="2">Belongs to the PTPS family. QueD subfamily.</text>
</comment>
<dbReference type="GO" id="GO:0070497">
    <property type="term" value="F:6-carboxytetrahydropterin synthase activity"/>
    <property type="evidence" value="ECO:0007669"/>
    <property type="project" value="UniProtKB-EC"/>
</dbReference>
<evidence type="ECO:0000313" key="7">
    <source>
        <dbReference type="EMBL" id="RZO23751.1"/>
    </source>
</evidence>
<evidence type="ECO:0000256" key="1">
    <source>
        <dbReference type="ARBA" id="ARBA00005061"/>
    </source>
</evidence>
<evidence type="ECO:0000256" key="5">
    <source>
        <dbReference type="ARBA" id="ARBA00031449"/>
    </source>
</evidence>
<dbReference type="Gene3D" id="3.30.479.10">
    <property type="entry name" value="6-pyruvoyl tetrahydropterin synthase/QueD"/>
    <property type="match status" value="1"/>
</dbReference>
<comment type="caution">
    <text evidence="7">The sequence shown here is derived from an EMBL/GenBank/DDBJ whole genome shotgun (WGS) entry which is preliminary data.</text>
</comment>
<dbReference type="AlphaFoldDB" id="A0A520MRA8"/>
<protein>
    <recommendedName>
        <fullName evidence="4">6-carboxy-5,6,7,8-tetrahydropterin synthase</fullName>
        <ecNumber evidence="3">4.1.2.50</ecNumber>
    </recommendedName>
    <alternativeName>
        <fullName evidence="5">Queuosine biosynthesis protein QueD</fullName>
    </alternativeName>
</protein>
<evidence type="ECO:0000256" key="6">
    <source>
        <dbReference type="ARBA" id="ARBA00048807"/>
    </source>
</evidence>
<evidence type="ECO:0000256" key="2">
    <source>
        <dbReference type="ARBA" id="ARBA00008900"/>
    </source>
</evidence>
<reference evidence="7 8" key="1">
    <citation type="submission" date="2019-02" db="EMBL/GenBank/DDBJ databases">
        <title>Prokaryotic population dynamics and viral predation in marine succession experiment using metagenomics: the confinement effect.</title>
        <authorList>
            <person name="Haro-Moreno J.M."/>
            <person name="Rodriguez-Valera F."/>
            <person name="Lopez-Perez M."/>
        </authorList>
    </citation>
    <scope>NUCLEOTIDE SEQUENCE [LARGE SCALE GENOMIC DNA]</scope>
    <source>
        <strain evidence="7">MED-G166</strain>
    </source>
</reference>
<dbReference type="InterPro" id="IPR038418">
    <property type="entry name" value="6-PTP_synth/QueD_sf"/>
</dbReference>
<dbReference type="EC" id="4.1.2.50" evidence="3"/>
<dbReference type="InterPro" id="IPR007115">
    <property type="entry name" value="6-PTP_synth/QueD"/>
</dbReference>
<evidence type="ECO:0000256" key="4">
    <source>
        <dbReference type="ARBA" id="ARBA00018141"/>
    </source>
</evidence>